<evidence type="ECO:0000313" key="26">
    <source>
        <dbReference type="Proteomes" id="UP001151081"/>
    </source>
</evidence>
<evidence type="ECO:0000259" key="23">
    <source>
        <dbReference type="Pfam" id="PF02875"/>
    </source>
</evidence>
<dbReference type="Gene3D" id="3.90.190.20">
    <property type="entry name" value="Mur ligase, C-terminal domain"/>
    <property type="match status" value="1"/>
</dbReference>
<dbReference type="SUPFAM" id="SSF53244">
    <property type="entry name" value="MurD-like peptide ligases, peptide-binding domain"/>
    <property type="match status" value="1"/>
</dbReference>
<comment type="pathway">
    <text evidence="4">Cofactor biosynthesis; tetrahydrofolylpolyglutamate biosynthesis.</text>
</comment>
<evidence type="ECO:0000256" key="21">
    <source>
        <dbReference type="ARBA" id="ARBA00049161"/>
    </source>
</evidence>
<dbReference type="EC" id="6.3.2.17" evidence="7"/>
<keyword evidence="10" id="KW-0479">Metal-binding</keyword>
<evidence type="ECO:0000256" key="1">
    <source>
        <dbReference type="ARBA" id="ARBA00001946"/>
    </source>
</evidence>
<name>A0A9X4AU31_9BACT</name>
<organism evidence="25 26">
    <name type="scientific">Polyangium jinanense</name>
    <dbReference type="NCBI Taxonomy" id="2829994"/>
    <lineage>
        <taxon>Bacteria</taxon>
        <taxon>Pseudomonadati</taxon>
        <taxon>Myxococcota</taxon>
        <taxon>Polyangia</taxon>
        <taxon>Polyangiales</taxon>
        <taxon>Polyangiaceae</taxon>
        <taxon>Polyangium</taxon>
    </lineage>
</organism>
<evidence type="ECO:0000256" key="18">
    <source>
        <dbReference type="ARBA" id="ARBA00047493"/>
    </source>
</evidence>
<dbReference type="InterPro" id="IPR036615">
    <property type="entry name" value="Mur_ligase_C_dom_sf"/>
</dbReference>
<dbReference type="PROSITE" id="PS01012">
    <property type="entry name" value="FOLYLPOLYGLU_SYNT_2"/>
    <property type="match status" value="1"/>
</dbReference>
<evidence type="ECO:0000256" key="22">
    <source>
        <dbReference type="PIRNR" id="PIRNR001563"/>
    </source>
</evidence>
<dbReference type="Pfam" id="PF08245">
    <property type="entry name" value="Mur_ligase_M"/>
    <property type="match status" value="1"/>
</dbReference>
<feature type="domain" description="Mur ligase central" evidence="24">
    <location>
        <begin position="48"/>
        <end position="275"/>
    </location>
</feature>
<comment type="function">
    <text evidence="2">Functions in two distinct reactions of the de novo folate biosynthetic pathway. Catalyzes the addition of a glutamate residue to dihydropteroate (7,8-dihydropteroate or H2Pte) to form dihydrofolate (7,8-dihydrofolate monoglutamate or H2Pte-Glu). Also catalyzes successive additions of L-glutamate to tetrahydrofolate or 10-formyltetrahydrofolate or 5,10-methylenetetrahydrofolate, leading to folylpolyglutamate derivatives.</text>
</comment>
<evidence type="ECO:0000256" key="17">
    <source>
        <dbReference type="ARBA" id="ARBA00032510"/>
    </source>
</evidence>
<evidence type="ECO:0000256" key="6">
    <source>
        <dbReference type="ARBA" id="ARBA00013023"/>
    </source>
</evidence>
<dbReference type="GO" id="GO:0046872">
    <property type="term" value="F:metal ion binding"/>
    <property type="evidence" value="ECO:0007669"/>
    <property type="project" value="UniProtKB-KW"/>
</dbReference>
<dbReference type="InterPro" id="IPR018109">
    <property type="entry name" value="Folylpolyglutamate_synth_CS"/>
</dbReference>
<gene>
    <name evidence="25" type="ORF">KEG57_20005</name>
</gene>
<dbReference type="GO" id="GO:0004326">
    <property type="term" value="F:tetrahydrofolylpolyglutamate synthase activity"/>
    <property type="evidence" value="ECO:0007669"/>
    <property type="project" value="UniProtKB-EC"/>
</dbReference>
<dbReference type="InterPro" id="IPR036565">
    <property type="entry name" value="Mur-like_cat_sf"/>
</dbReference>
<dbReference type="GO" id="GO:0008841">
    <property type="term" value="F:dihydrofolate synthase activity"/>
    <property type="evidence" value="ECO:0007669"/>
    <property type="project" value="UniProtKB-EC"/>
</dbReference>
<accession>A0A9X4AU31</accession>
<evidence type="ECO:0000256" key="10">
    <source>
        <dbReference type="ARBA" id="ARBA00022723"/>
    </source>
</evidence>
<dbReference type="InterPro" id="IPR004101">
    <property type="entry name" value="Mur_ligase_C"/>
</dbReference>
<dbReference type="GO" id="GO:0046656">
    <property type="term" value="P:folic acid biosynthetic process"/>
    <property type="evidence" value="ECO:0007669"/>
    <property type="project" value="UniProtKB-KW"/>
</dbReference>
<proteinExistence type="inferred from homology"/>
<keyword evidence="14" id="KW-0289">Folate biosynthesis</keyword>
<evidence type="ECO:0000256" key="20">
    <source>
        <dbReference type="ARBA" id="ARBA00049035"/>
    </source>
</evidence>
<dbReference type="InterPro" id="IPR013221">
    <property type="entry name" value="Mur_ligase_cen"/>
</dbReference>
<keyword evidence="13" id="KW-0460">Magnesium</keyword>
<comment type="catalytic activity">
    <reaction evidence="19">
        <text>10-formyltetrahydrofolyl-(gamma-L-Glu)(n) + L-glutamate + ATP = 10-formyltetrahydrofolyl-(gamma-L-Glu)(n+1) + ADP + phosphate + H(+)</text>
        <dbReference type="Rhea" id="RHEA:51904"/>
        <dbReference type="Rhea" id="RHEA-COMP:13088"/>
        <dbReference type="Rhea" id="RHEA-COMP:14300"/>
        <dbReference type="ChEBI" id="CHEBI:15378"/>
        <dbReference type="ChEBI" id="CHEBI:29985"/>
        <dbReference type="ChEBI" id="CHEBI:30616"/>
        <dbReference type="ChEBI" id="CHEBI:43474"/>
        <dbReference type="ChEBI" id="CHEBI:134413"/>
        <dbReference type="ChEBI" id="CHEBI:456216"/>
        <dbReference type="EC" id="6.3.2.17"/>
    </reaction>
</comment>
<dbReference type="GO" id="GO:0005524">
    <property type="term" value="F:ATP binding"/>
    <property type="evidence" value="ECO:0007669"/>
    <property type="project" value="UniProtKB-KW"/>
</dbReference>
<dbReference type="InterPro" id="IPR001645">
    <property type="entry name" value="Folylpolyglutamate_synth"/>
</dbReference>
<dbReference type="Gene3D" id="3.40.1190.10">
    <property type="entry name" value="Mur-like, catalytic domain"/>
    <property type="match status" value="1"/>
</dbReference>
<evidence type="ECO:0000256" key="3">
    <source>
        <dbReference type="ARBA" id="ARBA00004799"/>
    </source>
</evidence>
<dbReference type="PANTHER" id="PTHR11136:SF0">
    <property type="entry name" value="DIHYDROFOLATE SYNTHETASE-RELATED"/>
    <property type="match status" value="1"/>
</dbReference>
<comment type="pathway">
    <text evidence="3">Cofactor biosynthesis; tetrahydrofolate biosynthesis; 7,8-dihydrofolate from 2-amino-4-hydroxy-6-hydroxymethyl-7,8-dihydropteridine diphosphate and 4-aminobenzoate: step 2/2.</text>
</comment>
<evidence type="ECO:0000256" key="19">
    <source>
        <dbReference type="ARBA" id="ARBA00047808"/>
    </source>
</evidence>
<dbReference type="SUPFAM" id="SSF53623">
    <property type="entry name" value="MurD-like peptide ligases, catalytic domain"/>
    <property type="match status" value="1"/>
</dbReference>
<comment type="caution">
    <text evidence="25">The sequence shown here is derived from an EMBL/GenBank/DDBJ whole genome shotgun (WGS) entry which is preliminary data.</text>
</comment>
<evidence type="ECO:0000256" key="11">
    <source>
        <dbReference type="ARBA" id="ARBA00022741"/>
    </source>
</evidence>
<evidence type="ECO:0000256" key="5">
    <source>
        <dbReference type="ARBA" id="ARBA00008276"/>
    </source>
</evidence>
<comment type="similarity">
    <text evidence="5 22">Belongs to the folylpolyglutamate synthase family.</text>
</comment>
<evidence type="ECO:0000256" key="13">
    <source>
        <dbReference type="ARBA" id="ARBA00022842"/>
    </source>
</evidence>
<comment type="catalytic activity">
    <reaction evidence="20">
        <text>(6R)-5,10-methylenetetrahydrofolyl-(gamma-L-Glu)(n) + L-glutamate + ATP = (6R)-5,10-methylenetetrahydrofolyl-(gamma-L-Glu)(n+1) + ADP + phosphate + H(+)</text>
        <dbReference type="Rhea" id="RHEA:51912"/>
        <dbReference type="Rhea" id="RHEA-COMP:13257"/>
        <dbReference type="Rhea" id="RHEA-COMP:13258"/>
        <dbReference type="ChEBI" id="CHEBI:15378"/>
        <dbReference type="ChEBI" id="CHEBI:29985"/>
        <dbReference type="ChEBI" id="CHEBI:30616"/>
        <dbReference type="ChEBI" id="CHEBI:43474"/>
        <dbReference type="ChEBI" id="CHEBI:136572"/>
        <dbReference type="ChEBI" id="CHEBI:456216"/>
        <dbReference type="EC" id="6.3.2.17"/>
    </reaction>
</comment>
<dbReference type="NCBIfam" id="TIGR01499">
    <property type="entry name" value="folC"/>
    <property type="match status" value="1"/>
</dbReference>
<dbReference type="EC" id="6.3.2.12" evidence="6"/>
<keyword evidence="26" id="KW-1185">Reference proteome</keyword>
<comment type="catalytic activity">
    <reaction evidence="21">
        <text>7,8-dihydropteroate + L-glutamate + ATP = 7,8-dihydrofolate + ADP + phosphate + H(+)</text>
        <dbReference type="Rhea" id="RHEA:23584"/>
        <dbReference type="ChEBI" id="CHEBI:15378"/>
        <dbReference type="ChEBI" id="CHEBI:17839"/>
        <dbReference type="ChEBI" id="CHEBI:29985"/>
        <dbReference type="ChEBI" id="CHEBI:30616"/>
        <dbReference type="ChEBI" id="CHEBI:43474"/>
        <dbReference type="ChEBI" id="CHEBI:57451"/>
        <dbReference type="ChEBI" id="CHEBI:456216"/>
        <dbReference type="EC" id="6.3.2.12"/>
    </reaction>
</comment>
<evidence type="ECO:0000313" key="25">
    <source>
        <dbReference type="EMBL" id="MDC3982807.1"/>
    </source>
</evidence>
<dbReference type="Pfam" id="PF02875">
    <property type="entry name" value="Mur_ligase_C"/>
    <property type="match status" value="1"/>
</dbReference>
<protein>
    <recommendedName>
        <fullName evidence="8">Dihydrofolate synthase/folylpolyglutamate synthase</fullName>
        <ecNumber evidence="6">6.3.2.12</ecNumber>
        <ecNumber evidence="7">6.3.2.17</ecNumber>
    </recommendedName>
    <alternativeName>
        <fullName evidence="17">Folylpoly-gamma-glutamate synthetase-dihydrofolate synthetase</fullName>
    </alternativeName>
    <alternativeName>
        <fullName evidence="15">Folylpolyglutamate synthetase</fullName>
    </alternativeName>
    <alternativeName>
        <fullName evidence="16">Tetrahydrofolylpolyglutamate synthase</fullName>
    </alternativeName>
</protein>
<feature type="domain" description="Mur ligase C-terminal" evidence="23">
    <location>
        <begin position="302"/>
        <end position="418"/>
    </location>
</feature>
<evidence type="ECO:0000256" key="8">
    <source>
        <dbReference type="ARBA" id="ARBA00019357"/>
    </source>
</evidence>
<comment type="catalytic activity">
    <reaction evidence="18">
        <text>(6S)-5,6,7,8-tetrahydrofolyl-(gamma-L-Glu)(n) + L-glutamate + ATP = (6S)-5,6,7,8-tetrahydrofolyl-(gamma-L-Glu)(n+1) + ADP + phosphate + H(+)</text>
        <dbReference type="Rhea" id="RHEA:10580"/>
        <dbReference type="Rhea" id="RHEA-COMP:14738"/>
        <dbReference type="Rhea" id="RHEA-COMP:14740"/>
        <dbReference type="ChEBI" id="CHEBI:15378"/>
        <dbReference type="ChEBI" id="CHEBI:29985"/>
        <dbReference type="ChEBI" id="CHEBI:30616"/>
        <dbReference type="ChEBI" id="CHEBI:43474"/>
        <dbReference type="ChEBI" id="CHEBI:141005"/>
        <dbReference type="ChEBI" id="CHEBI:456216"/>
        <dbReference type="EC" id="6.3.2.17"/>
    </reaction>
</comment>
<dbReference type="FunFam" id="3.40.1190.10:FF:000011">
    <property type="entry name" value="Folylpolyglutamate synthase/dihydrofolate synthase"/>
    <property type="match status" value="1"/>
</dbReference>
<evidence type="ECO:0000256" key="16">
    <source>
        <dbReference type="ARBA" id="ARBA00030592"/>
    </source>
</evidence>
<evidence type="ECO:0000256" key="12">
    <source>
        <dbReference type="ARBA" id="ARBA00022840"/>
    </source>
</evidence>
<comment type="cofactor">
    <cofactor evidence="1">
        <name>Mg(2+)</name>
        <dbReference type="ChEBI" id="CHEBI:18420"/>
    </cofactor>
</comment>
<evidence type="ECO:0000256" key="4">
    <source>
        <dbReference type="ARBA" id="ARBA00005150"/>
    </source>
</evidence>
<dbReference type="EMBL" id="JAGTJJ010000010">
    <property type="protein sequence ID" value="MDC3982807.1"/>
    <property type="molecule type" value="Genomic_DNA"/>
</dbReference>
<evidence type="ECO:0000256" key="15">
    <source>
        <dbReference type="ARBA" id="ARBA00030048"/>
    </source>
</evidence>
<evidence type="ECO:0000256" key="7">
    <source>
        <dbReference type="ARBA" id="ARBA00013025"/>
    </source>
</evidence>
<dbReference type="PIRSF" id="PIRSF001563">
    <property type="entry name" value="Folylpolyglu_synth"/>
    <property type="match status" value="1"/>
</dbReference>
<dbReference type="GO" id="GO:0005737">
    <property type="term" value="C:cytoplasm"/>
    <property type="evidence" value="ECO:0007669"/>
    <property type="project" value="TreeGrafter"/>
</dbReference>
<evidence type="ECO:0000259" key="24">
    <source>
        <dbReference type="Pfam" id="PF08245"/>
    </source>
</evidence>
<dbReference type="PANTHER" id="PTHR11136">
    <property type="entry name" value="FOLYLPOLYGLUTAMATE SYNTHASE-RELATED"/>
    <property type="match status" value="1"/>
</dbReference>
<keyword evidence="12 22" id="KW-0067">ATP-binding</keyword>
<evidence type="ECO:0000256" key="14">
    <source>
        <dbReference type="ARBA" id="ARBA00022909"/>
    </source>
</evidence>
<sequence length="440" mass="46189">MTSPRLIPLVDELMRRASRRGMSLGLERMHAALAALGNPEKKRRFFHVTGTNGKGSTSAMLESIAREAGFRTGLYTSPHLCRFAERIRVNGDPLGDDDLADALCRVLAVAPDATFFEAMTLAAFVAFDAADIEVGMIEVGIGGRLDATNVLERPLGTAITSVALDHTALLGDTHAAIARDKAGLFRQDVPVVLGPLDDEALAVALEVARDVGARPILRVARPGEGASHAGDVFVFEARALPDGRARIELPGLCVETHLGLTGAHQIANAAVAAALVAATSMPTFKALPGLILRGLAAARWPGRLERIEKDGKAVLLDCAHNPHGAAALAEHVRSLGFSPDRVVLVFGALADKAWTDMLDALGPLADRRVYAEPKGRAPAPATDLAARFPGQPVPEGREAIARALAMAGPADLIVVAGSIYLVGEVRGEMLGLACDPVVAF</sequence>
<dbReference type="Proteomes" id="UP001151081">
    <property type="component" value="Unassembled WGS sequence"/>
</dbReference>
<evidence type="ECO:0000256" key="9">
    <source>
        <dbReference type="ARBA" id="ARBA00022598"/>
    </source>
</evidence>
<dbReference type="AlphaFoldDB" id="A0A9X4AU31"/>
<reference evidence="25 26" key="1">
    <citation type="submission" date="2021-04" db="EMBL/GenBank/DDBJ databases">
        <title>Genome analysis of Polyangium sp.</title>
        <authorList>
            <person name="Li Y."/>
            <person name="Wang J."/>
        </authorList>
    </citation>
    <scope>NUCLEOTIDE SEQUENCE [LARGE SCALE GENOMIC DNA]</scope>
    <source>
        <strain evidence="25 26">SDU14</strain>
    </source>
</reference>
<keyword evidence="9 22" id="KW-0436">Ligase</keyword>
<keyword evidence="11 22" id="KW-0547">Nucleotide-binding</keyword>
<dbReference type="RefSeq" id="WP_272426966.1">
    <property type="nucleotide sequence ID" value="NZ_JAGTJJ010000010.1"/>
</dbReference>
<evidence type="ECO:0000256" key="2">
    <source>
        <dbReference type="ARBA" id="ARBA00002714"/>
    </source>
</evidence>